<dbReference type="EMBL" id="CM026432">
    <property type="protein sequence ID" value="KAG0556689.1"/>
    <property type="molecule type" value="Genomic_DNA"/>
</dbReference>
<gene>
    <name evidence="3" type="ORF">KC19_11G072000</name>
</gene>
<dbReference type="GO" id="GO:0043565">
    <property type="term" value="F:sequence-specific DNA binding"/>
    <property type="evidence" value="ECO:0007669"/>
    <property type="project" value="UniProtKB-ARBA"/>
</dbReference>
<evidence type="ECO:0000256" key="1">
    <source>
        <dbReference type="ARBA" id="ARBA00023125"/>
    </source>
</evidence>
<name>A0A8T0GEW5_CERPU</name>
<organism evidence="3 4">
    <name type="scientific">Ceratodon purpureus</name>
    <name type="common">Fire moss</name>
    <name type="synonym">Dicranum purpureum</name>
    <dbReference type="NCBI Taxonomy" id="3225"/>
    <lineage>
        <taxon>Eukaryota</taxon>
        <taxon>Viridiplantae</taxon>
        <taxon>Streptophyta</taxon>
        <taxon>Embryophyta</taxon>
        <taxon>Bryophyta</taxon>
        <taxon>Bryophytina</taxon>
        <taxon>Bryopsida</taxon>
        <taxon>Dicranidae</taxon>
        <taxon>Pseudoditrichales</taxon>
        <taxon>Ditrichaceae</taxon>
        <taxon>Ceratodon</taxon>
    </lineage>
</organism>
<comment type="caution">
    <text evidence="3">The sequence shown here is derived from an EMBL/GenBank/DDBJ whole genome shotgun (WGS) entry which is preliminary data.</text>
</comment>
<dbReference type="AlphaFoldDB" id="A0A8T0GEW5"/>
<dbReference type="PANTHER" id="PTHR21717">
    <property type="entry name" value="TELOMERIC REPEAT BINDING PROTEIN"/>
    <property type="match status" value="1"/>
</dbReference>
<accession>A0A8T0GEW5</accession>
<dbReference type="Proteomes" id="UP000822688">
    <property type="component" value="Chromosome 11"/>
</dbReference>
<reference evidence="3 4" key="1">
    <citation type="submission" date="2020-06" db="EMBL/GenBank/DDBJ databases">
        <title>WGS assembly of Ceratodon purpureus strain R40.</title>
        <authorList>
            <person name="Carey S.B."/>
            <person name="Jenkins J."/>
            <person name="Shu S."/>
            <person name="Lovell J.T."/>
            <person name="Sreedasyam A."/>
            <person name="Maumus F."/>
            <person name="Tiley G.P."/>
            <person name="Fernandez-Pozo N."/>
            <person name="Barry K."/>
            <person name="Chen C."/>
            <person name="Wang M."/>
            <person name="Lipzen A."/>
            <person name="Daum C."/>
            <person name="Saski C.A."/>
            <person name="Payton A.C."/>
            <person name="Mcbreen J.C."/>
            <person name="Conrad R.E."/>
            <person name="Kollar L.M."/>
            <person name="Olsson S."/>
            <person name="Huttunen S."/>
            <person name="Landis J.B."/>
            <person name="Wickett N.J."/>
            <person name="Johnson M.G."/>
            <person name="Rensing S.A."/>
            <person name="Grimwood J."/>
            <person name="Schmutz J."/>
            <person name="Mcdaniel S.F."/>
        </authorList>
    </citation>
    <scope>NUCLEOTIDE SEQUENCE [LARGE SCALE GENOMIC DNA]</scope>
    <source>
        <strain evidence="3 4">R40</strain>
    </source>
</reference>
<evidence type="ECO:0000259" key="2">
    <source>
        <dbReference type="Pfam" id="PF23603"/>
    </source>
</evidence>
<keyword evidence="1" id="KW-0238">DNA-binding</keyword>
<dbReference type="PANTHER" id="PTHR21717:SF70">
    <property type="entry name" value="TELOMERE REPEAT-BINDING PROTEIN 2-RELATED"/>
    <property type="match status" value="1"/>
</dbReference>
<feature type="domain" description="Telomere repeat-binding protein 1-6-like ubiquitin-like" evidence="2">
    <location>
        <begin position="1"/>
        <end position="37"/>
    </location>
</feature>
<evidence type="ECO:0000313" key="4">
    <source>
        <dbReference type="Proteomes" id="UP000822688"/>
    </source>
</evidence>
<dbReference type="InterPro" id="IPR031105">
    <property type="entry name" value="TRP_plant"/>
</dbReference>
<protein>
    <recommendedName>
        <fullName evidence="2">Telomere repeat-binding protein 1-6-like ubiquitin-like domain-containing protein</fullName>
    </recommendedName>
</protein>
<proteinExistence type="predicted"/>
<dbReference type="InterPro" id="IPR057625">
    <property type="entry name" value="TPR1-6-like_ubiquitin"/>
</dbReference>
<feature type="non-terminal residue" evidence="3">
    <location>
        <position position="204"/>
    </location>
</feature>
<dbReference type="Pfam" id="PF23603">
    <property type="entry name" value="Ubiquitin_TPR1"/>
    <property type="match status" value="1"/>
</dbReference>
<evidence type="ECO:0000313" key="3">
    <source>
        <dbReference type="EMBL" id="KAG0556689.1"/>
    </source>
</evidence>
<keyword evidence="4" id="KW-1185">Reference proteome</keyword>
<sequence length="204" mass="22790">MDAAMNLLGGGLRVQVLMQGKKVPNEAATVSQIGISRTGKLKSLGFMLEPSPVLTSASTTAEDPWLVLSRAANQPAPRYPVYGVHGLSGVGDGGVRCPMKGRSNKSSGVVVDPDPSMDILLIPFYNVALANLQETTFMKIAEQFDVADRRYYHLKPEYWREFDPSFAYYYLNELEDAEDRAVKLGKLEHYWQLEHLTIDYWSTL</sequence>